<name>A0A133U3I5_9EURY</name>
<dbReference type="AlphaFoldDB" id="A0A133U3I5"/>
<feature type="transmembrane region" description="Helical" evidence="1">
    <location>
        <begin position="6"/>
        <end position="26"/>
    </location>
</feature>
<keyword evidence="3" id="KW-1185">Reference proteome</keyword>
<evidence type="ECO:0000313" key="2">
    <source>
        <dbReference type="EMBL" id="KXA88743.1"/>
    </source>
</evidence>
<feature type="transmembrane region" description="Helical" evidence="1">
    <location>
        <begin position="86"/>
        <end position="110"/>
    </location>
</feature>
<comment type="caution">
    <text evidence="2">The sequence shown here is derived from an EMBL/GenBank/DDBJ whole genome shotgun (WGS) entry which is preliminary data.</text>
</comment>
<feature type="non-terminal residue" evidence="2">
    <location>
        <position position="116"/>
    </location>
</feature>
<dbReference type="Proteomes" id="UP000070163">
    <property type="component" value="Unassembled WGS sequence"/>
</dbReference>
<dbReference type="EMBL" id="LHXJ01000126">
    <property type="protein sequence ID" value="KXA88743.1"/>
    <property type="molecule type" value="Genomic_DNA"/>
</dbReference>
<evidence type="ECO:0000313" key="3">
    <source>
        <dbReference type="Proteomes" id="UP000070163"/>
    </source>
</evidence>
<proteinExistence type="predicted"/>
<protein>
    <recommendedName>
        <fullName evidence="4">Cytochrome c assembly protein domain-containing protein</fullName>
    </recommendedName>
</protein>
<gene>
    <name evidence="2" type="ORF">AKJ57_06395</name>
</gene>
<evidence type="ECO:0008006" key="4">
    <source>
        <dbReference type="Google" id="ProtNLM"/>
    </source>
</evidence>
<evidence type="ECO:0000256" key="1">
    <source>
        <dbReference type="SAM" id="Phobius"/>
    </source>
</evidence>
<keyword evidence="1" id="KW-1133">Transmembrane helix</keyword>
<feature type="transmembrane region" description="Helical" evidence="1">
    <location>
        <begin position="38"/>
        <end position="58"/>
    </location>
</feature>
<keyword evidence="1" id="KW-0812">Transmembrane</keyword>
<organism evidence="2 3">
    <name type="scientific">candidate division MSBL1 archaeon SCGC-AAA259A05</name>
    <dbReference type="NCBI Taxonomy" id="1698259"/>
    <lineage>
        <taxon>Archaea</taxon>
        <taxon>Methanobacteriati</taxon>
        <taxon>Methanobacteriota</taxon>
        <taxon>candidate division MSBL1</taxon>
    </lineage>
</organism>
<sequence length="116" mass="12960">MSENILLWIALALTGLSFGSSILYTRKDDERFGIVSKYALYISVFFVALTFAILAYYFSISKLGIEYVFFHTKVSYPLKYKIAGVWAGNAGAVLLWTLIIGLGGVTYDYLSSGRKM</sequence>
<reference evidence="2 3" key="1">
    <citation type="journal article" date="2016" name="Sci. Rep.">
        <title>Metabolic traits of an uncultured archaeal lineage -MSBL1- from brine pools of the Red Sea.</title>
        <authorList>
            <person name="Mwirichia R."/>
            <person name="Alam I."/>
            <person name="Rashid M."/>
            <person name="Vinu M."/>
            <person name="Ba-Alawi W."/>
            <person name="Anthony Kamau A."/>
            <person name="Kamanda Ngugi D."/>
            <person name="Goker M."/>
            <person name="Klenk H.P."/>
            <person name="Bajic V."/>
            <person name="Stingl U."/>
        </authorList>
    </citation>
    <scope>NUCLEOTIDE SEQUENCE [LARGE SCALE GENOMIC DNA]</scope>
    <source>
        <strain evidence="2">SCGC-AAA259A05</strain>
    </source>
</reference>
<keyword evidence="1" id="KW-0472">Membrane</keyword>
<accession>A0A133U3I5</accession>